<name>A0A0M9WB32_9EURO</name>
<accession>A0A0M9WB32</accession>
<evidence type="ECO:0000313" key="2">
    <source>
        <dbReference type="Proteomes" id="UP000037696"/>
    </source>
</evidence>
<dbReference type="Proteomes" id="UP000037696">
    <property type="component" value="Unassembled WGS sequence"/>
</dbReference>
<organism evidence="1 2">
    <name type="scientific">Penicillium nordicum</name>
    <dbReference type="NCBI Taxonomy" id="229535"/>
    <lineage>
        <taxon>Eukaryota</taxon>
        <taxon>Fungi</taxon>
        <taxon>Dikarya</taxon>
        <taxon>Ascomycota</taxon>
        <taxon>Pezizomycotina</taxon>
        <taxon>Eurotiomycetes</taxon>
        <taxon>Eurotiomycetidae</taxon>
        <taxon>Eurotiales</taxon>
        <taxon>Aspergillaceae</taxon>
        <taxon>Penicillium</taxon>
    </lineage>
</organism>
<proteinExistence type="predicted"/>
<protein>
    <submittedName>
        <fullName evidence="1">Uncharacterized protein</fullName>
    </submittedName>
</protein>
<gene>
    <name evidence="1" type="ORF">ACN38_g11143</name>
</gene>
<comment type="caution">
    <text evidence="1">The sequence shown here is derived from an EMBL/GenBank/DDBJ whole genome shotgun (WGS) entry which is preliminary data.</text>
</comment>
<sequence length="104" mass="11588">MFCDVIYCLHKPFIPELLDMISTSGGVSTNKERLNPMYFVAVTASWIQEEHLTLMNSPDSSAGRAQDCNCPVLQGTCYLEVPGSIPGQGIIFFLKKKIFYLGCF</sequence>
<dbReference type="EMBL" id="LHQQ01000276">
    <property type="protein sequence ID" value="KOS38049.1"/>
    <property type="molecule type" value="Genomic_DNA"/>
</dbReference>
<keyword evidence="2" id="KW-1185">Reference proteome</keyword>
<dbReference type="AlphaFoldDB" id="A0A0M9WB32"/>
<reference evidence="1 2" key="1">
    <citation type="submission" date="2015-08" db="EMBL/GenBank/DDBJ databases">
        <title>Genome sequencing of Penicillium nordicum.</title>
        <authorList>
            <person name="Nguyen H.D."/>
            <person name="Seifert K.A."/>
        </authorList>
    </citation>
    <scope>NUCLEOTIDE SEQUENCE [LARGE SCALE GENOMIC DNA]</scope>
    <source>
        <strain evidence="1 2">DAOMC 185683</strain>
    </source>
</reference>
<evidence type="ECO:0000313" key="1">
    <source>
        <dbReference type="EMBL" id="KOS38049.1"/>
    </source>
</evidence>